<organism evidence="2 3">
    <name type="scientific">Intestinicryptomonas porci</name>
    <dbReference type="NCBI Taxonomy" id="2926320"/>
    <lineage>
        <taxon>Bacteria</taxon>
        <taxon>Pseudomonadati</taxon>
        <taxon>Verrucomicrobiota</taxon>
        <taxon>Opitutia</taxon>
        <taxon>Opitutales</taxon>
        <taxon>Intestinicryptomonaceae</taxon>
        <taxon>Intestinicryptomonas</taxon>
    </lineage>
</organism>
<dbReference type="InterPro" id="IPR007345">
    <property type="entry name" value="Polysacch_pyruvyl_Trfase"/>
</dbReference>
<dbReference type="GO" id="GO:0016740">
    <property type="term" value="F:transferase activity"/>
    <property type="evidence" value="ECO:0007669"/>
    <property type="project" value="UniProtKB-KW"/>
</dbReference>
<keyword evidence="2" id="KW-0808">Transferase</keyword>
<feature type="domain" description="Polysaccharide pyruvyl transferase" evidence="1">
    <location>
        <begin position="32"/>
        <end position="219"/>
    </location>
</feature>
<dbReference type="RefSeq" id="WP_370396537.1">
    <property type="nucleotide sequence ID" value="NZ_JALBUT010000002.1"/>
</dbReference>
<evidence type="ECO:0000259" key="1">
    <source>
        <dbReference type="Pfam" id="PF04230"/>
    </source>
</evidence>
<keyword evidence="3" id="KW-1185">Reference proteome</keyword>
<dbReference type="EMBL" id="JALBUT010000002">
    <property type="protein sequence ID" value="MDX8415092.1"/>
    <property type="molecule type" value="Genomic_DNA"/>
</dbReference>
<protein>
    <submittedName>
        <fullName evidence="2">Polysaccharide pyruvyl transferase family protein</fullName>
    </submittedName>
</protein>
<sequence>MTKIEKNIKISFCDINNFGDALNNLIFRNIFNVNPICTSVKKSDFIGIGSVLDQLLYKKREFLFSIFPSLNDPLNILSSGFGFDLYTHFRKKKYLSPLKIRRRIHCVALRGEKTKFQLEKILGLKIENVVLGDGGLLSSEIDNFTKTKKFSLGIIPHYGDAKSPIFHKICECNKNSIILNTNEYPPLEFLRKISECETIISTAMHPLIAADSLNIPNLWARISEDTTSYYKFEDYYSAFGLKKEPFRFCCQYKNIDKMIQENYDMPFKKIENVKKLLYTSIKKSIDCHF</sequence>
<evidence type="ECO:0000313" key="3">
    <source>
        <dbReference type="Proteomes" id="UP001275932"/>
    </source>
</evidence>
<evidence type="ECO:0000313" key="2">
    <source>
        <dbReference type="EMBL" id="MDX8415092.1"/>
    </source>
</evidence>
<accession>A0ABU4WHX1</accession>
<dbReference type="Pfam" id="PF04230">
    <property type="entry name" value="PS_pyruv_trans"/>
    <property type="match status" value="1"/>
</dbReference>
<name>A0ABU4WHX1_9BACT</name>
<reference evidence="2 3" key="1">
    <citation type="submission" date="2022-03" db="EMBL/GenBank/DDBJ databases">
        <title>Novel taxa within the pig intestine.</title>
        <authorList>
            <person name="Wylensek D."/>
            <person name="Bishof K."/>
            <person name="Afrizal A."/>
            <person name="Clavel T."/>
        </authorList>
    </citation>
    <scope>NUCLEOTIDE SEQUENCE [LARGE SCALE GENOMIC DNA]</scope>
    <source>
        <strain evidence="2 3">CLA-KB-P66</strain>
    </source>
</reference>
<gene>
    <name evidence="2" type="ORF">MOX91_02710</name>
</gene>
<comment type="caution">
    <text evidence="2">The sequence shown here is derived from an EMBL/GenBank/DDBJ whole genome shotgun (WGS) entry which is preliminary data.</text>
</comment>
<proteinExistence type="predicted"/>
<dbReference type="Proteomes" id="UP001275932">
    <property type="component" value="Unassembled WGS sequence"/>
</dbReference>